<dbReference type="Gene3D" id="1.10.510.10">
    <property type="entry name" value="Transferase(Phosphotransferase) domain 1"/>
    <property type="match status" value="1"/>
</dbReference>
<dbReference type="OMA" id="KGPSICT"/>
<keyword evidence="3 6" id="KW-0547">Nucleotide-binding</keyword>
<reference evidence="10" key="1">
    <citation type="journal article" date="2012" name="MBio">
        <title>Comparative genome analysis of Trichophyton rubrum and related dermatophytes reveals candidate genes involved in infection.</title>
        <authorList>
            <person name="Martinez D.A."/>
            <person name="Oliver B.G."/>
            <person name="Graeser Y."/>
            <person name="Goldberg J.M."/>
            <person name="Li W."/>
            <person name="Martinez-Rossi N.M."/>
            <person name="Monod M."/>
            <person name="Shelest E."/>
            <person name="Barton R.C."/>
            <person name="Birch E."/>
            <person name="Brakhage A.A."/>
            <person name="Chen Z."/>
            <person name="Gurr S.J."/>
            <person name="Heiman D."/>
            <person name="Heitman J."/>
            <person name="Kosti I."/>
            <person name="Rossi A."/>
            <person name="Saif S."/>
            <person name="Samalova M."/>
            <person name="Saunders C.W."/>
            <person name="Shea T."/>
            <person name="Summerbell R.C."/>
            <person name="Xu J."/>
            <person name="Young S."/>
            <person name="Zeng Q."/>
            <person name="Birren B.W."/>
            <person name="Cuomo C.A."/>
            <person name="White T.C."/>
        </authorList>
    </citation>
    <scope>NUCLEOTIDE SEQUENCE [LARGE SCALE GENOMIC DNA]</scope>
    <source>
        <strain evidence="10">ATCC MYA-4605 / CBS 113480</strain>
    </source>
</reference>
<feature type="region of interest" description="Disordered" evidence="7">
    <location>
        <begin position="1"/>
        <end position="23"/>
    </location>
</feature>
<dbReference type="GeneID" id="9228544"/>
<dbReference type="InterPro" id="IPR000719">
    <property type="entry name" value="Prot_kinase_dom"/>
</dbReference>
<dbReference type="PANTHER" id="PTHR45646:SF11">
    <property type="entry name" value="SERINE_THREONINE-PROTEIN KINASE DOA"/>
    <property type="match status" value="1"/>
</dbReference>
<dbReference type="InterPro" id="IPR017441">
    <property type="entry name" value="Protein_kinase_ATP_BS"/>
</dbReference>
<feature type="binding site" evidence="6">
    <location>
        <position position="82"/>
    </location>
    <ligand>
        <name>ATP</name>
        <dbReference type="ChEBI" id="CHEBI:30616"/>
    </ligand>
</feature>
<dbReference type="GO" id="GO:0005524">
    <property type="term" value="F:ATP binding"/>
    <property type="evidence" value="ECO:0007669"/>
    <property type="project" value="UniProtKB-UniRule"/>
</dbReference>
<name>C5FRG5_ARTOC</name>
<evidence type="ECO:0000259" key="8">
    <source>
        <dbReference type="PROSITE" id="PS50011"/>
    </source>
</evidence>
<keyword evidence="1" id="KW-0723">Serine/threonine-protein kinase</keyword>
<evidence type="ECO:0000313" key="10">
    <source>
        <dbReference type="Proteomes" id="UP000002035"/>
    </source>
</evidence>
<evidence type="ECO:0000256" key="7">
    <source>
        <dbReference type="SAM" id="MobiDB-lite"/>
    </source>
</evidence>
<dbReference type="PROSITE" id="PS00107">
    <property type="entry name" value="PROTEIN_KINASE_ATP"/>
    <property type="match status" value="1"/>
</dbReference>
<protein>
    <submittedName>
        <fullName evidence="9">Protein kinase domain-containing protein</fullName>
    </submittedName>
</protein>
<evidence type="ECO:0000256" key="6">
    <source>
        <dbReference type="PROSITE-ProRule" id="PRU10141"/>
    </source>
</evidence>
<proteinExistence type="predicted"/>
<dbReference type="eggNOG" id="KOG0671">
    <property type="taxonomic scope" value="Eukaryota"/>
</dbReference>
<evidence type="ECO:0000256" key="1">
    <source>
        <dbReference type="ARBA" id="ARBA00022527"/>
    </source>
</evidence>
<dbReference type="InterPro" id="IPR051175">
    <property type="entry name" value="CLK_kinases"/>
</dbReference>
<evidence type="ECO:0000256" key="3">
    <source>
        <dbReference type="ARBA" id="ARBA00022741"/>
    </source>
</evidence>
<evidence type="ECO:0000256" key="4">
    <source>
        <dbReference type="ARBA" id="ARBA00022777"/>
    </source>
</evidence>
<dbReference type="PROSITE" id="PS50011">
    <property type="entry name" value="PROTEIN_KINASE_DOM"/>
    <property type="match status" value="1"/>
</dbReference>
<dbReference type="Pfam" id="PF00069">
    <property type="entry name" value="Pkinase"/>
    <property type="match status" value="2"/>
</dbReference>
<dbReference type="AlphaFoldDB" id="C5FRG5"/>
<dbReference type="SUPFAM" id="SSF56112">
    <property type="entry name" value="Protein kinase-like (PK-like)"/>
    <property type="match status" value="1"/>
</dbReference>
<keyword evidence="2" id="KW-0808">Transferase</keyword>
<organism evidence="9 10">
    <name type="scientific">Arthroderma otae (strain ATCC MYA-4605 / CBS 113480)</name>
    <name type="common">Microsporum canis</name>
    <dbReference type="NCBI Taxonomy" id="554155"/>
    <lineage>
        <taxon>Eukaryota</taxon>
        <taxon>Fungi</taxon>
        <taxon>Dikarya</taxon>
        <taxon>Ascomycota</taxon>
        <taxon>Pezizomycotina</taxon>
        <taxon>Eurotiomycetes</taxon>
        <taxon>Eurotiomycetidae</taxon>
        <taxon>Onygenales</taxon>
        <taxon>Arthrodermataceae</taxon>
        <taxon>Microsporum</taxon>
    </lineage>
</organism>
<evidence type="ECO:0000256" key="2">
    <source>
        <dbReference type="ARBA" id="ARBA00022679"/>
    </source>
</evidence>
<feature type="domain" description="Protein kinase" evidence="8">
    <location>
        <begin position="53"/>
        <end position="392"/>
    </location>
</feature>
<dbReference type="Gene3D" id="3.30.200.20">
    <property type="entry name" value="Phosphorylase Kinase, domain 1"/>
    <property type="match status" value="1"/>
</dbReference>
<dbReference type="Proteomes" id="UP000002035">
    <property type="component" value="Unassembled WGS sequence"/>
</dbReference>
<dbReference type="GO" id="GO:0004674">
    <property type="term" value="F:protein serine/threonine kinase activity"/>
    <property type="evidence" value="ECO:0007669"/>
    <property type="project" value="UniProtKB-KW"/>
</dbReference>
<dbReference type="HOGENOM" id="CLU_000288_81_4_1"/>
<dbReference type="GO" id="GO:0043484">
    <property type="term" value="P:regulation of RNA splicing"/>
    <property type="evidence" value="ECO:0007669"/>
    <property type="project" value="TreeGrafter"/>
</dbReference>
<dbReference type="GO" id="GO:0005634">
    <property type="term" value="C:nucleus"/>
    <property type="evidence" value="ECO:0007669"/>
    <property type="project" value="TreeGrafter"/>
</dbReference>
<dbReference type="SMART" id="SM00220">
    <property type="entry name" value="S_TKc"/>
    <property type="match status" value="1"/>
</dbReference>
<keyword evidence="10" id="KW-1185">Reference proteome</keyword>
<dbReference type="InterPro" id="IPR011009">
    <property type="entry name" value="Kinase-like_dom_sf"/>
</dbReference>
<keyword evidence="5 6" id="KW-0067">ATP-binding</keyword>
<keyword evidence="4 9" id="KW-0418">Kinase</keyword>
<dbReference type="OrthoDB" id="5979581at2759"/>
<gene>
    <name evidence="9" type="ORF">MCYG_05287</name>
</gene>
<sequence>MAQNLDGADTSDHGKFVDSDDEVTEYSESPYRYAAGSRPYYPLRIGELLNGRYRIEHKLGHGGFSTVWMAYDLKSKTDVALKVMAEGDSGEYEYRMQGEIKKSVKNTSGLVLYQSNFFLRGRGVDHRVLVFPMRGPSLDSLVGREIPMASRMSAARQLLEALANLHESGIVHRDINNNNVMWGIAPLGHLDKAAKYKLLGRPLKVAVPDEPWREGEVVKPIVVPDDLRTESFYLGDFGLAMRLGDPTIPPGRPPITYCSPDRLHGKDPSYACDIWSYMCVFTELYVGFAPFHTWAKGGVISTMVRLMGPLPVEWKGQYCDPSKVQDSWYAQESTSGPRARPDKTEIEDLVLRGRPRASQIERQHAISVLSRGFNMSPELRPAAKELLQDPSFKALMDIHCP</sequence>
<dbReference type="VEuPathDB" id="FungiDB:MCYG_05287"/>
<dbReference type="EMBL" id="DS995705">
    <property type="protein sequence ID" value="EEQ32468.1"/>
    <property type="molecule type" value="Genomic_DNA"/>
</dbReference>
<dbReference type="RefSeq" id="XP_002845418.1">
    <property type="nucleotide sequence ID" value="XM_002845372.1"/>
</dbReference>
<evidence type="ECO:0000313" key="9">
    <source>
        <dbReference type="EMBL" id="EEQ32468.1"/>
    </source>
</evidence>
<evidence type="ECO:0000256" key="5">
    <source>
        <dbReference type="ARBA" id="ARBA00022840"/>
    </source>
</evidence>
<dbReference type="PANTHER" id="PTHR45646">
    <property type="entry name" value="SERINE/THREONINE-PROTEIN KINASE DOA-RELATED"/>
    <property type="match status" value="1"/>
</dbReference>
<accession>C5FRG5</accession>